<protein>
    <submittedName>
        <fullName evidence="2">Uncharacterized protein</fullName>
    </submittedName>
</protein>
<proteinExistence type="predicted"/>
<dbReference type="Proteomes" id="UP000231019">
    <property type="component" value="Unassembled WGS sequence"/>
</dbReference>
<gene>
    <name evidence="2" type="ORF">COW36_16165</name>
</gene>
<name>A0A2M7G1S6_9BACT</name>
<evidence type="ECO:0000313" key="2">
    <source>
        <dbReference type="EMBL" id="PIW15672.1"/>
    </source>
</evidence>
<reference evidence="2 3" key="1">
    <citation type="submission" date="2017-09" db="EMBL/GenBank/DDBJ databases">
        <title>Depth-based differentiation of microbial function through sediment-hosted aquifers and enrichment of novel symbionts in the deep terrestrial subsurface.</title>
        <authorList>
            <person name="Probst A.J."/>
            <person name="Ladd B."/>
            <person name="Jarett J.K."/>
            <person name="Geller-Mcgrath D.E."/>
            <person name="Sieber C.M."/>
            <person name="Emerson J.B."/>
            <person name="Anantharaman K."/>
            <person name="Thomas B.C."/>
            <person name="Malmstrom R."/>
            <person name="Stieglmeier M."/>
            <person name="Klingl A."/>
            <person name="Woyke T."/>
            <person name="Ryan C.M."/>
            <person name="Banfield J.F."/>
        </authorList>
    </citation>
    <scope>NUCLEOTIDE SEQUENCE [LARGE SCALE GENOMIC DNA]</scope>
    <source>
        <strain evidence="2">CG17_big_fil_post_rev_8_21_14_2_50_48_46</strain>
    </source>
</reference>
<feature type="signal peptide" evidence="1">
    <location>
        <begin position="1"/>
        <end position="21"/>
    </location>
</feature>
<accession>A0A2M7G1S6</accession>
<comment type="caution">
    <text evidence="2">The sequence shown here is derived from an EMBL/GenBank/DDBJ whole genome shotgun (WGS) entry which is preliminary data.</text>
</comment>
<dbReference type="EMBL" id="PFFQ01000047">
    <property type="protein sequence ID" value="PIW15672.1"/>
    <property type="molecule type" value="Genomic_DNA"/>
</dbReference>
<evidence type="ECO:0000313" key="3">
    <source>
        <dbReference type="Proteomes" id="UP000231019"/>
    </source>
</evidence>
<dbReference type="AlphaFoldDB" id="A0A2M7G1S6"/>
<evidence type="ECO:0000256" key="1">
    <source>
        <dbReference type="SAM" id="SignalP"/>
    </source>
</evidence>
<keyword evidence="1" id="KW-0732">Signal</keyword>
<feature type="chain" id="PRO_5014714619" evidence="1">
    <location>
        <begin position="22"/>
        <end position="156"/>
    </location>
</feature>
<organism evidence="2 3">
    <name type="scientific">bacterium (Candidatus Blackallbacteria) CG17_big_fil_post_rev_8_21_14_2_50_48_46</name>
    <dbReference type="NCBI Taxonomy" id="2014261"/>
    <lineage>
        <taxon>Bacteria</taxon>
        <taxon>Candidatus Blackallbacteria</taxon>
    </lineage>
</organism>
<sequence>MKTKFVFASLLALGLAAPAYAQTLNTADIFDPLNALQNSVEIYGVDHEGQYPPNLGALYQNAVQSSQPYWLDRAQVNGVKAPWLKKSLPVVFADSTLFWGSPLSGSIVFHMVPGKNQAGYVLYTLKSPGCYVLHRLQSSGKPFVHKGKPVVVNSCQ</sequence>